<evidence type="ECO:0000313" key="2">
    <source>
        <dbReference type="Proteomes" id="UP000811619"/>
    </source>
</evidence>
<protein>
    <submittedName>
        <fullName evidence="1">Uncharacterized protein</fullName>
    </submittedName>
</protein>
<name>A0A8K0JCP9_9HYPO</name>
<evidence type="ECO:0000313" key="1">
    <source>
        <dbReference type="EMBL" id="KAG5930261.1"/>
    </source>
</evidence>
<proteinExistence type="predicted"/>
<dbReference type="Proteomes" id="UP000811619">
    <property type="component" value="Unassembled WGS sequence"/>
</dbReference>
<dbReference type="EMBL" id="SRPY01000020">
    <property type="protein sequence ID" value="KAG5930261.1"/>
    <property type="molecule type" value="Genomic_DNA"/>
</dbReference>
<dbReference type="AlphaFoldDB" id="A0A8K0JCP9"/>
<organism evidence="1 2">
    <name type="scientific">Claviceps africana</name>
    <dbReference type="NCBI Taxonomy" id="83212"/>
    <lineage>
        <taxon>Eukaryota</taxon>
        <taxon>Fungi</taxon>
        <taxon>Dikarya</taxon>
        <taxon>Ascomycota</taxon>
        <taxon>Pezizomycotina</taxon>
        <taxon>Sordariomycetes</taxon>
        <taxon>Hypocreomycetidae</taxon>
        <taxon>Hypocreales</taxon>
        <taxon>Clavicipitaceae</taxon>
        <taxon>Claviceps</taxon>
    </lineage>
</organism>
<sequence>MAVALPSIGKKDMGLPSFLSNSPLASIAAGNTTPCGSYREISGVPLALMKSSSHLFVGHSRSDCINLHQPAEVSVAVIVVVYKGITVGFWHMLKLLFASKGDDRSGKNLHIQATVLLTAVQTLVDSWNFQVPVKTTMEMGDGLWYSTSGNSSGTETANNANDG</sequence>
<comment type="caution">
    <text evidence="1">The sequence shown here is derived from an EMBL/GenBank/DDBJ whole genome shotgun (WGS) entry which is preliminary data.</text>
</comment>
<reference evidence="1" key="1">
    <citation type="journal article" date="2020" name="bioRxiv">
        <title>Whole genome comparisons of ergot fungi reveals the divergence and evolution of species within the genus Claviceps are the result of varying mechanisms driving genome evolution and host range expansion.</title>
        <authorList>
            <person name="Wyka S.A."/>
            <person name="Mondo S.J."/>
            <person name="Liu M."/>
            <person name="Dettman J."/>
            <person name="Nalam V."/>
            <person name="Broders K.D."/>
        </authorList>
    </citation>
    <scope>NUCLEOTIDE SEQUENCE</scope>
    <source>
        <strain evidence="1">CCC 489</strain>
    </source>
</reference>
<accession>A0A8K0JCP9</accession>
<keyword evidence="2" id="KW-1185">Reference proteome</keyword>
<gene>
    <name evidence="1" type="ORF">E4U42_002473</name>
</gene>